<dbReference type="InterPro" id="IPR036188">
    <property type="entry name" value="FAD/NAD-bd_sf"/>
</dbReference>
<evidence type="ECO:0000259" key="2">
    <source>
        <dbReference type="Pfam" id="PF01494"/>
    </source>
</evidence>
<organism evidence="3 4">
    <name type="scientific">Mycetocola zhadangensis</name>
    <dbReference type="NCBI Taxonomy" id="1164595"/>
    <lineage>
        <taxon>Bacteria</taxon>
        <taxon>Bacillati</taxon>
        <taxon>Actinomycetota</taxon>
        <taxon>Actinomycetes</taxon>
        <taxon>Micrococcales</taxon>
        <taxon>Microbacteriaceae</taxon>
        <taxon>Mycetocola</taxon>
    </lineage>
</organism>
<evidence type="ECO:0000256" key="1">
    <source>
        <dbReference type="ARBA" id="ARBA00023002"/>
    </source>
</evidence>
<dbReference type="Proteomes" id="UP000282460">
    <property type="component" value="Unassembled WGS sequence"/>
</dbReference>
<keyword evidence="1" id="KW-0560">Oxidoreductase</keyword>
<proteinExistence type="predicted"/>
<dbReference type="PANTHER" id="PTHR43476">
    <property type="entry name" value="3-(3-HYDROXY-PHENYL)PROPIONATE/3-HYDROXYCINNAMIC ACID HYDROXYLASE"/>
    <property type="match status" value="1"/>
</dbReference>
<dbReference type="Pfam" id="PF01494">
    <property type="entry name" value="FAD_binding_3"/>
    <property type="match status" value="1"/>
</dbReference>
<dbReference type="Gene3D" id="3.50.50.60">
    <property type="entry name" value="FAD/NAD(P)-binding domain"/>
    <property type="match status" value="1"/>
</dbReference>
<dbReference type="PRINTS" id="PR00420">
    <property type="entry name" value="RNGMNOXGNASE"/>
</dbReference>
<dbReference type="InterPro" id="IPR002938">
    <property type="entry name" value="FAD-bd"/>
</dbReference>
<dbReference type="GO" id="GO:0008688">
    <property type="term" value="F:3-(3-hydroxyphenyl)propionate hydroxylase activity"/>
    <property type="evidence" value="ECO:0007669"/>
    <property type="project" value="TreeGrafter"/>
</dbReference>
<protein>
    <submittedName>
        <fullName evidence="3">Bifunctional 3-(3-hydroxy-phenyl)propionate/3-hydroxycinnamic acid hydroxylase</fullName>
    </submittedName>
</protein>
<sequence>MQGGIVEKRIPEPSRVIVIGGGPVGLVTALLLADAGVATTVVERALAPGDLPRAISLQDESFRVFEQLGIADALKSESLLDTGSRYFGLNGRLLAEAKPSPSRLGHPAKTQFDQPILEQLLFDRAVEHPGVTLLLGTEATAITHDVNGVTVHVTERGVTRQLSAEWLVGADGGRSFTRSALGIRLDGSTQTQRWIVVDLLNERAQHEPFAEFHCDGKRPYVLVPGVNGRLRIEFMLFDHEDPDEMTTPTNIRNLLVPAFRNKLLPGDVRRAAVYVAHQRVAHNYRSGRAFLVGDAAHLMPPFAGQGLNAGVRDAANLAWKLIEAIKGGASERLLDSYEIERRAHGAKMVKISRRVGAVVMATNPLATQTRDAVVRLVNLVPSARRYLANMRFITPPDYSAGVAVLPGDGPKFAGVQIGRALSQPTVTDVDGNRAGLDTYLGRGWALIGVGINPEKASAYWNGIDATRIHLLPPGVAPQKSAAGAEVIDLAETAAALTGATGGEPVFIAVRPDRYVAAVFAASDEQRVVEELRNFIDDRAREARSPQLDSSERRDVA</sequence>
<dbReference type="InterPro" id="IPR050631">
    <property type="entry name" value="PheA/TfdB_FAD_monoxygenase"/>
</dbReference>
<accession>A0A3L7IYQ9</accession>
<dbReference type="SUPFAM" id="SSF51905">
    <property type="entry name" value="FAD/NAD(P)-binding domain"/>
    <property type="match status" value="1"/>
</dbReference>
<evidence type="ECO:0000313" key="3">
    <source>
        <dbReference type="EMBL" id="RLQ82581.1"/>
    </source>
</evidence>
<gene>
    <name evidence="3" type="ORF">D9V28_11465</name>
</gene>
<dbReference type="Gene3D" id="3.30.70.2450">
    <property type="match status" value="1"/>
</dbReference>
<dbReference type="AlphaFoldDB" id="A0A3L7IYQ9"/>
<dbReference type="OrthoDB" id="4246007at2"/>
<keyword evidence="4" id="KW-1185">Reference proteome</keyword>
<dbReference type="PANTHER" id="PTHR43476:SF3">
    <property type="entry name" value="FAD-BINDING MONOOXYGENASE"/>
    <property type="match status" value="1"/>
</dbReference>
<dbReference type="NCBIfam" id="NF004829">
    <property type="entry name" value="PRK06183.1-3"/>
    <property type="match status" value="1"/>
</dbReference>
<feature type="domain" description="FAD-binding" evidence="2">
    <location>
        <begin position="15"/>
        <end position="350"/>
    </location>
</feature>
<reference evidence="3 4" key="1">
    <citation type="submission" date="2018-10" db="EMBL/GenBank/DDBJ databases">
        <authorList>
            <person name="Li J."/>
        </authorList>
    </citation>
    <scope>NUCLEOTIDE SEQUENCE [LARGE SCALE GENOMIC DNA]</scope>
    <source>
        <strain evidence="3 4">ZD1-4</strain>
    </source>
</reference>
<dbReference type="EMBL" id="RCWJ01000003">
    <property type="protein sequence ID" value="RLQ82581.1"/>
    <property type="molecule type" value="Genomic_DNA"/>
</dbReference>
<dbReference type="GO" id="GO:0019622">
    <property type="term" value="P:3-(3-hydroxy)phenylpropionate catabolic process"/>
    <property type="evidence" value="ECO:0007669"/>
    <property type="project" value="TreeGrafter"/>
</dbReference>
<name>A0A3L7IYQ9_9MICO</name>
<dbReference type="GO" id="GO:0071949">
    <property type="term" value="F:FAD binding"/>
    <property type="evidence" value="ECO:0007669"/>
    <property type="project" value="InterPro"/>
</dbReference>
<evidence type="ECO:0000313" key="4">
    <source>
        <dbReference type="Proteomes" id="UP000282460"/>
    </source>
</evidence>
<comment type="caution">
    <text evidence="3">The sequence shown here is derived from an EMBL/GenBank/DDBJ whole genome shotgun (WGS) entry which is preliminary data.</text>
</comment>